<sequence>MIPTSISPLYFYSFDGYVRVPGFMLSRLTLTHLSSGLDQAVLTSLRAEAIETLGAGYTEWQGVIDMSRDTPGPTITLSWDWYIDEKSLAFQIAWGDVRSNLMAVDCRGADLGMVSTVQALRHRLTALDWPHTVAATVPLKRGNQRLDFSAVHRH</sequence>
<protein>
    <recommendedName>
        <fullName evidence="3">DUF4902 domain-containing protein</fullName>
    </recommendedName>
</protein>
<dbReference type="Gene3D" id="3.10.450.610">
    <property type="match status" value="1"/>
</dbReference>
<keyword evidence="2" id="KW-1185">Reference proteome</keyword>
<proteinExistence type="predicted"/>
<accession>A0A1H1H8S1</accession>
<dbReference type="Proteomes" id="UP000183487">
    <property type="component" value="Unassembled WGS sequence"/>
</dbReference>
<evidence type="ECO:0000313" key="2">
    <source>
        <dbReference type="Proteomes" id="UP000183487"/>
    </source>
</evidence>
<gene>
    <name evidence="1" type="ORF">SAMN05443245_3642</name>
</gene>
<dbReference type="OrthoDB" id="6921559at2"/>
<dbReference type="EMBL" id="FNKP01000002">
    <property type="protein sequence ID" value="SDR21844.1"/>
    <property type="molecule type" value="Genomic_DNA"/>
</dbReference>
<evidence type="ECO:0008006" key="3">
    <source>
        <dbReference type="Google" id="ProtNLM"/>
    </source>
</evidence>
<dbReference type="Pfam" id="PF16245">
    <property type="entry name" value="DUF4902"/>
    <property type="match status" value="1"/>
</dbReference>
<dbReference type="RefSeq" id="WP_074767203.1">
    <property type="nucleotide sequence ID" value="NZ_FNKP01000002.1"/>
</dbReference>
<evidence type="ECO:0000313" key="1">
    <source>
        <dbReference type="EMBL" id="SDR21844.1"/>
    </source>
</evidence>
<dbReference type="AlphaFoldDB" id="A0A1H1H8S1"/>
<name>A0A1H1H8S1_9BURK</name>
<reference evidence="2" key="1">
    <citation type="submission" date="2016-10" db="EMBL/GenBank/DDBJ databases">
        <authorList>
            <person name="Varghese N."/>
        </authorList>
    </citation>
    <scope>NUCLEOTIDE SEQUENCE [LARGE SCALE GENOMIC DNA]</scope>
    <source>
        <strain evidence="2">GAS106B</strain>
    </source>
</reference>
<organism evidence="1 2">
    <name type="scientific">Paraburkholderia fungorum</name>
    <dbReference type="NCBI Taxonomy" id="134537"/>
    <lineage>
        <taxon>Bacteria</taxon>
        <taxon>Pseudomonadati</taxon>
        <taxon>Pseudomonadota</taxon>
        <taxon>Betaproteobacteria</taxon>
        <taxon>Burkholderiales</taxon>
        <taxon>Burkholderiaceae</taxon>
        <taxon>Paraburkholderia</taxon>
    </lineage>
</organism>
<dbReference type="InterPro" id="IPR032598">
    <property type="entry name" value="RsaM-like"/>
</dbReference>